<name>A0ABW1VCP7_9MICO</name>
<evidence type="ECO:0000256" key="3">
    <source>
        <dbReference type="RuleBase" id="RU000363"/>
    </source>
</evidence>
<comment type="similarity">
    <text evidence="1 3">Belongs to the short-chain dehydrogenases/reductases (SDR) family.</text>
</comment>
<dbReference type="PRINTS" id="PR00080">
    <property type="entry name" value="SDRFAMILY"/>
</dbReference>
<dbReference type="CDD" id="cd05374">
    <property type="entry name" value="17beta-HSD-like_SDR_c"/>
    <property type="match status" value="1"/>
</dbReference>
<dbReference type="InterPro" id="IPR002347">
    <property type="entry name" value="SDR_fam"/>
</dbReference>
<evidence type="ECO:0000259" key="4">
    <source>
        <dbReference type="SMART" id="SM00822"/>
    </source>
</evidence>
<dbReference type="Pfam" id="PF00106">
    <property type="entry name" value="adh_short"/>
    <property type="match status" value="1"/>
</dbReference>
<evidence type="ECO:0000313" key="5">
    <source>
        <dbReference type="EMBL" id="MFC6355724.1"/>
    </source>
</evidence>
<gene>
    <name evidence="5" type="ORF">ACFQB0_06345</name>
</gene>
<keyword evidence="2" id="KW-0560">Oxidoreductase</keyword>
<dbReference type="SMART" id="SM00822">
    <property type="entry name" value="PKS_KR"/>
    <property type="match status" value="1"/>
</dbReference>
<dbReference type="PRINTS" id="PR00081">
    <property type="entry name" value="GDHRDH"/>
</dbReference>
<keyword evidence="6" id="KW-1185">Reference proteome</keyword>
<dbReference type="PANTHER" id="PTHR43976:SF16">
    <property type="entry name" value="SHORT-CHAIN DEHYDROGENASE_REDUCTASE FAMILY PROTEIN"/>
    <property type="match status" value="1"/>
</dbReference>
<reference evidence="6" key="1">
    <citation type="journal article" date="2019" name="Int. J. Syst. Evol. Microbiol.">
        <title>The Global Catalogue of Microorganisms (GCM) 10K type strain sequencing project: providing services to taxonomists for standard genome sequencing and annotation.</title>
        <authorList>
            <consortium name="The Broad Institute Genomics Platform"/>
            <consortium name="The Broad Institute Genome Sequencing Center for Infectious Disease"/>
            <person name="Wu L."/>
            <person name="Ma J."/>
        </authorList>
    </citation>
    <scope>NUCLEOTIDE SEQUENCE [LARGE SCALE GENOMIC DNA]</scope>
    <source>
        <strain evidence="6">CCUG 43304</strain>
    </source>
</reference>
<proteinExistence type="inferred from homology"/>
<dbReference type="InterPro" id="IPR051911">
    <property type="entry name" value="SDR_oxidoreductase"/>
</dbReference>
<dbReference type="PROSITE" id="PS00061">
    <property type="entry name" value="ADH_SHORT"/>
    <property type="match status" value="1"/>
</dbReference>
<comment type="caution">
    <text evidence="5">The sequence shown here is derived from an EMBL/GenBank/DDBJ whole genome shotgun (WGS) entry which is preliminary data.</text>
</comment>
<evidence type="ECO:0000256" key="1">
    <source>
        <dbReference type="ARBA" id="ARBA00006484"/>
    </source>
</evidence>
<dbReference type="InterPro" id="IPR020904">
    <property type="entry name" value="Sc_DH/Rdtase_CS"/>
</dbReference>
<evidence type="ECO:0000313" key="6">
    <source>
        <dbReference type="Proteomes" id="UP001596306"/>
    </source>
</evidence>
<feature type="domain" description="Ketoreductase" evidence="4">
    <location>
        <begin position="8"/>
        <end position="192"/>
    </location>
</feature>
<accession>A0ABW1VCP7</accession>
<dbReference type="PANTHER" id="PTHR43976">
    <property type="entry name" value="SHORT CHAIN DEHYDROGENASE"/>
    <property type="match status" value="1"/>
</dbReference>
<dbReference type="SUPFAM" id="SSF51735">
    <property type="entry name" value="NAD(P)-binding Rossmann-fold domains"/>
    <property type="match status" value="1"/>
</dbReference>
<dbReference type="EMBL" id="JBHSTP010000001">
    <property type="protein sequence ID" value="MFC6355724.1"/>
    <property type="molecule type" value="Genomic_DNA"/>
</dbReference>
<organism evidence="5 6">
    <name type="scientific">Luethyella okanaganae</name>
    <dbReference type="NCBI Taxonomy" id="69372"/>
    <lineage>
        <taxon>Bacteria</taxon>
        <taxon>Bacillati</taxon>
        <taxon>Actinomycetota</taxon>
        <taxon>Actinomycetes</taxon>
        <taxon>Micrococcales</taxon>
        <taxon>Microbacteriaceae</taxon>
        <taxon>Luethyella</taxon>
    </lineage>
</organism>
<dbReference type="Proteomes" id="UP001596306">
    <property type="component" value="Unassembled WGS sequence"/>
</dbReference>
<dbReference type="RefSeq" id="WP_386728927.1">
    <property type="nucleotide sequence ID" value="NZ_JBHSTP010000001.1"/>
</dbReference>
<protein>
    <submittedName>
        <fullName evidence="5">SDR family NAD(P)-dependent oxidoreductase</fullName>
    </submittedName>
</protein>
<evidence type="ECO:0000256" key="2">
    <source>
        <dbReference type="ARBA" id="ARBA00023002"/>
    </source>
</evidence>
<dbReference type="InterPro" id="IPR036291">
    <property type="entry name" value="NAD(P)-bd_dom_sf"/>
</dbReference>
<dbReference type="Gene3D" id="3.40.50.720">
    <property type="entry name" value="NAD(P)-binding Rossmann-like Domain"/>
    <property type="match status" value="1"/>
</dbReference>
<dbReference type="InterPro" id="IPR057326">
    <property type="entry name" value="KR_dom"/>
</dbReference>
<sequence>MTEAVSDQVWFITGAGSGFGLALSRAVLARGGRVAAAVRSVEDPVVVALREAGQERVCFPQLDVTRPEEVRRGVDQAVAQFGGLDVVVNSAGRGSFGSLEETPDTEVRDLFEVNVFGSLNVIRAVLPILRKQHRGHLVQFSSLAGIAPAAPGLASYAATKFAVEGFAEVLSQEVAHLGIGVTIVEPGDFGTGFGGALHVTPPALPDYADSVGRAAQAFASMDPALLGHPDKAAAAIIDAVTSGSPPLRLALGDDAVDAIKTKLSNHLSEARTWEGVGRGMH</sequence>